<dbReference type="SMART" id="SM00228">
    <property type="entry name" value="PDZ"/>
    <property type="match status" value="1"/>
</dbReference>
<feature type="region of interest" description="Disordered" evidence="2">
    <location>
        <begin position="564"/>
        <end position="586"/>
    </location>
</feature>
<dbReference type="PROSITE" id="PS01159">
    <property type="entry name" value="WW_DOMAIN_1"/>
    <property type="match status" value="1"/>
</dbReference>
<comment type="caution">
    <text evidence="5">The sequence shown here is derived from an EMBL/GenBank/DDBJ whole genome shotgun (WGS) entry which is preliminary data.</text>
</comment>
<dbReference type="OrthoDB" id="6022242at2759"/>
<dbReference type="SMART" id="SM00456">
    <property type="entry name" value="WW"/>
    <property type="match status" value="1"/>
</dbReference>
<dbReference type="SUPFAM" id="SSF51045">
    <property type="entry name" value="WW domain"/>
    <property type="match status" value="1"/>
</dbReference>
<dbReference type="PANTHER" id="PTHR19964">
    <property type="entry name" value="MULTIPLE PDZ DOMAIN PROTEIN"/>
    <property type="match status" value="1"/>
</dbReference>
<evidence type="ECO:0000259" key="3">
    <source>
        <dbReference type="PROSITE" id="PS50020"/>
    </source>
</evidence>
<keyword evidence="6" id="KW-1185">Reference proteome</keyword>
<dbReference type="FunFam" id="2.20.70.10:FF:000034">
    <property type="entry name" value="syntaxin-binding protein 4 isoform X1"/>
    <property type="match status" value="1"/>
</dbReference>
<dbReference type="PANTHER" id="PTHR19964:SF94">
    <property type="entry name" value="SYNTAXIN-BINDING PROTEIN 4-LIKE"/>
    <property type="match status" value="1"/>
</dbReference>
<feature type="region of interest" description="Disordered" evidence="2">
    <location>
        <begin position="191"/>
        <end position="224"/>
    </location>
</feature>
<dbReference type="InterPro" id="IPR036020">
    <property type="entry name" value="WW_dom_sf"/>
</dbReference>
<dbReference type="Proteomes" id="UP000245119">
    <property type="component" value="Linkage Group LG3"/>
</dbReference>
<proteinExistence type="predicted"/>
<dbReference type="InterPro" id="IPR001202">
    <property type="entry name" value="WW_dom"/>
</dbReference>
<reference evidence="5 6" key="1">
    <citation type="submission" date="2018-04" db="EMBL/GenBank/DDBJ databases">
        <title>The genome of golden apple snail Pomacea canaliculata provides insight into stress tolerance and invasive adaptation.</title>
        <authorList>
            <person name="Liu C."/>
            <person name="Liu B."/>
            <person name="Ren Y."/>
            <person name="Zhang Y."/>
            <person name="Wang H."/>
            <person name="Li S."/>
            <person name="Jiang F."/>
            <person name="Yin L."/>
            <person name="Zhang G."/>
            <person name="Qian W."/>
            <person name="Fan W."/>
        </authorList>
    </citation>
    <scope>NUCLEOTIDE SEQUENCE [LARGE SCALE GENOMIC DNA]</scope>
    <source>
        <strain evidence="5">SZHN2017</strain>
        <tissue evidence="5">Muscle</tissue>
    </source>
</reference>
<keyword evidence="1" id="KW-0175">Coiled coil</keyword>
<sequence>MSVILTLTDTHNHTEKAQDSQKEVLDQEADLVVFENTSQGLGLKICGGFSVDGKQQDGIFVKRILPGGLAEIQGGLEEGDLILDVNGESMEGITYDRALSILRQASASNRVEMVITRDNEAREAFLELMDQHRLSQTSHNKAVSQHATLNLNGENGLSQDALEALHLHMEEFYKHTAILAVDHSLDFSPGQIQDHSDSMHSPYTDLLQPASDSHSSHESPASTCASELAGHLLYPGQVTEDHDEQNPDGKDINFKSIHSVLSGRLSTNPVKPTSRFPVHKLEMALLTLGFVVKPQEGIELRQHLHVDDHGLVSFEDFVDAVKLVFYDELMVRNGNLPTTPQLFSDVDRLSPVKQEELQAKDQLCKKTEEQVLSLRKESQAAVEECRSLRTKLRLAEESQEAARKMEQDYEEVVALLENEITQLRLQISKSDALNAQKRLAVLVCQLKKAEAAQRTYEVATNTLLKHLQHVQDALMSSDSAFSWNGDTEKGGSLGKKKKKHMIKSLVSKGHDVLTSVRSLIEQSPLPFGWEESYTADGVRYYINHVNQTTSWTHPMSGVEHQTCATNAESSGTISRPPPPPVVENIQ</sequence>
<evidence type="ECO:0000259" key="4">
    <source>
        <dbReference type="PROSITE" id="PS50106"/>
    </source>
</evidence>
<evidence type="ECO:0000313" key="5">
    <source>
        <dbReference type="EMBL" id="PVD34568.1"/>
    </source>
</evidence>
<dbReference type="Pfam" id="PF00397">
    <property type="entry name" value="WW"/>
    <property type="match status" value="1"/>
</dbReference>
<dbReference type="InterPro" id="IPR001478">
    <property type="entry name" value="PDZ"/>
</dbReference>
<name>A0A2T7PMA7_POMCA</name>
<feature type="domain" description="WW" evidence="3">
    <location>
        <begin position="523"/>
        <end position="556"/>
    </location>
</feature>
<gene>
    <name evidence="5" type="ORF">C0Q70_05844</name>
</gene>
<dbReference type="Gene3D" id="2.30.42.10">
    <property type="match status" value="1"/>
</dbReference>
<dbReference type="AlphaFoldDB" id="A0A2T7PMA7"/>
<evidence type="ECO:0000313" key="6">
    <source>
        <dbReference type="Proteomes" id="UP000245119"/>
    </source>
</evidence>
<dbReference type="Gene3D" id="2.20.70.10">
    <property type="match status" value="1"/>
</dbReference>
<dbReference type="PROSITE" id="PS50020">
    <property type="entry name" value="WW_DOMAIN_2"/>
    <property type="match status" value="1"/>
</dbReference>
<evidence type="ECO:0000256" key="1">
    <source>
        <dbReference type="SAM" id="Coils"/>
    </source>
</evidence>
<dbReference type="EMBL" id="PZQS01000003">
    <property type="protein sequence ID" value="PVD34568.1"/>
    <property type="molecule type" value="Genomic_DNA"/>
</dbReference>
<feature type="compositionally biased region" description="Pro residues" evidence="2">
    <location>
        <begin position="575"/>
        <end position="586"/>
    </location>
</feature>
<dbReference type="STRING" id="400727.A0A2T7PMA7"/>
<protein>
    <recommendedName>
        <fullName evidence="7">Syntaxin-binding protein 4</fullName>
    </recommendedName>
</protein>
<accession>A0A2T7PMA7</accession>
<feature type="coiled-coil region" evidence="1">
    <location>
        <begin position="357"/>
        <end position="452"/>
    </location>
</feature>
<dbReference type="Pfam" id="PF00595">
    <property type="entry name" value="PDZ"/>
    <property type="match status" value="1"/>
</dbReference>
<dbReference type="PROSITE" id="PS50106">
    <property type="entry name" value="PDZ"/>
    <property type="match status" value="1"/>
</dbReference>
<dbReference type="InterPro" id="IPR051342">
    <property type="entry name" value="PDZ_scaffold"/>
</dbReference>
<dbReference type="InterPro" id="IPR036034">
    <property type="entry name" value="PDZ_sf"/>
</dbReference>
<dbReference type="SUPFAM" id="SSF50156">
    <property type="entry name" value="PDZ domain-like"/>
    <property type="match status" value="1"/>
</dbReference>
<evidence type="ECO:0000256" key="2">
    <source>
        <dbReference type="SAM" id="MobiDB-lite"/>
    </source>
</evidence>
<feature type="compositionally biased region" description="Polar residues" evidence="2">
    <location>
        <begin position="564"/>
        <end position="573"/>
    </location>
</feature>
<organism evidence="5 6">
    <name type="scientific">Pomacea canaliculata</name>
    <name type="common">Golden apple snail</name>
    <dbReference type="NCBI Taxonomy" id="400727"/>
    <lineage>
        <taxon>Eukaryota</taxon>
        <taxon>Metazoa</taxon>
        <taxon>Spiralia</taxon>
        <taxon>Lophotrochozoa</taxon>
        <taxon>Mollusca</taxon>
        <taxon>Gastropoda</taxon>
        <taxon>Caenogastropoda</taxon>
        <taxon>Architaenioglossa</taxon>
        <taxon>Ampullarioidea</taxon>
        <taxon>Ampullariidae</taxon>
        <taxon>Pomacea</taxon>
    </lineage>
</organism>
<feature type="domain" description="PDZ" evidence="4">
    <location>
        <begin position="31"/>
        <end position="117"/>
    </location>
</feature>
<dbReference type="CDD" id="cd00201">
    <property type="entry name" value="WW"/>
    <property type="match status" value="1"/>
</dbReference>
<feature type="compositionally biased region" description="Low complexity" evidence="2">
    <location>
        <begin position="209"/>
        <end position="222"/>
    </location>
</feature>
<evidence type="ECO:0008006" key="7">
    <source>
        <dbReference type="Google" id="ProtNLM"/>
    </source>
</evidence>